<evidence type="ECO:0000313" key="1">
    <source>
        <dbReference type="EMBL" id="SCM79312.1"/>
    </source>
</evidence>
<name>A0A212LP55_9FIRM</name>
<proteinExistence type="predicted"/>
<dbReference type="AlphaFoldDB" id="A0A212LP55"/>
<reference evidence="1" key="1">
    <citation type="submission" date="2016-08" db="EMBL/GenBank/DDBJ databases">
        <authorList>
            <person name="Seilhamer J.J."/>
        </authorList>
    </citation>
    <scope>NUCLEOTIDE SEQUENCE</scope>
    <source>
        <strain evidence="1">86</strain>
    </source>
</reference>
<dbReference type="EMBL" id="FMJE01000002">
    <property type="protein sequence ID" value="SCM79312.1"/>
    <property type="molecule type" value="Genomic_DNA"/>
</dbReference>
<gene>
    <name evidence="1" type="ORF">KL86SPO_20506</name>
</gene>
<protein>
    <submittedName>
        <fullName evidence="1">Uncharacterized protein</fullName>
    </submittedName>
</protein>
<dbReference type="RefSeq" id="WP_288183485.1">
    <property type="nucleotide sequence ID" value="NZ_LT608335.1"/>
</dbReference>
<organism evidence="1">
    <name type="scientific">uncultured Sporomusa sp</name>
    <dbReference type="NCBI Taxonomy" id="307249"/>
    <lineage>
        <taxon>Bacteria</taxon>
        <taxon>Bacillati</taxon>
        <taxon>Bacillota</taxon>
        <taxon>Negativicutes</taxon>
        <taxon>Selenomonadales</taxon>
        <taxon>Sporomusaceae</taxon>
        <taxon>Sporomusa</taxon>
        <taxon>environmental samples</taxon>
    </lineage>
</organism>
<accession>A0A212LP55</accession>
<sequence length="280" mass="31290">MLSLTDVWARQLIDWEEIPGLFRPFVPAGRLLPYLIYSPPDGWGSCKVNARLTMLCDKKISVLENTVDGVQVSEWLFTDLDYVEQGAVHLYSWLRLSGVAVGRPAVVQVEYNAVAAALFTQVVQAVRQTWGGANREVQGEGQEALEGLAAIDYKFWNYAKECVLPGERVFTTVYQPELTIPRFLFSRRRLTAAYVCILTDRELIFVSDDGSGGSMGRYGVVCRYIPLAKIKEWQLAPATWDKTGLWQLKLPGECITIHFSAPAQSSLLVLAALLDEIRVG</sequence>